<organism evidence="3 4">
    <name type="scientific">Corynebacterium tuberculostearicum</name>
    <dbReference type="NCBI Taxonomy" id="38304"/>
    <lineage>
        <taxon>Bacteria</taxon>
        <taxon>Bacillati</taxon>
        <taxon>Actinomycetota</taxon>
        <taxon>Actinomycetes</taxon>
        <taxon>Mycobacteriales</taxon>
        <taxon>Corynebacteriaceae</taxon>
        <taxon>Corynebacterium</taxon>
    </lineage>
</organism>
<comment type="caution">
    <text evidence="3">The sequence shown here is derived from an EMBL/GenBank/DDBJ whole genome shotgun (WGS) entry which is preliminary data.</text>
</comment>
<evidence type="ECO:0008006" key="5">
    <source>
        <dbReference type="Google" id="ProtNLM"/>
    </source>
</evidence>
<feature type="chain" id="PRO_5039246635" description="Secreted protein" evidence="2">
    <location>
        <begin position="32"/>
        <end position="189"/>
    </location>
</feature>
<feature type="compositionally biased region" description="Pro residues" evidence="1">
    <location>
        <begin position="118"/>
        <end position="128"/>
    </location>
</feature>
<keyword evidence="4" id="KW-1185">Reference proteome</keyword>
<dbReference type="AlphaFoldDB" id="A0A8I1HTH0"/>
<protein>
    <recommendedName>
        <fullName evidence="5">Secreted protein</fullName>
    </recommendedName>
</protein>
<proteinExistence type="predicted"/>
<evidence type="ECO:0000256" key="1">
    <source>
        <dbReference type="SAM" id="MobiDB-lite"/>
    </source>
</evidence>
<dbReference type="Proteomes" id="UP000603369">
    <property type="component" value="Unassembled WGS sequence"/>
</dbReference>
<reference evidence="3 4" key="1">
    <citation type="submission" date="2020-12" db="EMBL/GenBank/DDBJ databases">
        <title>Draft genome sequence of the commensal strain Corynebacterium tuberculostearicum MFP09/CIP 102622 isolated from human skin.</title>
        <authorList>
            <person name="Boukerb A.M."/>
            <person name="Janvier X."/>
            <person name="Feuilloley M.G.J."/>
            <person name="Groboillot A."/>
        </authorList>
    </citation>
    <scope>NUCLEOTIDE SEQUENCE [LARGE SCALE GENOMIC DNA]</scope>
    <source>
        <strain evidence="3 4">CIP 102622</strain>
    </source>
</reference>
<gene>
    <name evidence="3" type="ORF">JDP02_09925</name>
</gene>
<name>A0A8I1HTH0_9CORY</name>
<evidence type="ECO:0000313" key="3">
    <source>
        <dbReference type="EMBL" id="MBK3428818.1"/>
    </source>
</evidence>
<accession>A0A8I1HTH0</accession>
<dbReference type="EMBL" id="JAEHFL010000015">
    <property type="protein sequence ID" value="MBK3428818.1"/>
    <property type="molecule type" value="Genomic_DNA"/>
</dbReference>
<evidence type="ECO:0000313" key="4">
    <source>
        <dbReference type="Proteomes" id="UP000603369"/>
    </source>
</evidence>
<evidence type="ECO:0000256" key="2">
    <source>
        <dbReference type="SAM" id="SignalP"/>
    </source>
</evidence>
<keyword evidence="2" id="KW-0732">Signal</keyword>
<sequence length="189" mass="19563">MSGMSFARKSALLSAATALTVTLATPAAAHADAVDDLLAKMPAGQISCSQAKQYWTNSADYNQKKSQALAVATVHPRGNEVRGAIGRMDEAIARCGLNGTTGQGKPVNTGGQRGNAPAPKPAPAPAPAPAKNAKVIELGTIPGQPTVDVPFLGQTFRIPDAAKIAQNAVSQFQLPQIPQIQQLQQLSSF</sequence>
<feature type="region of interest" description="Disordered" evidence="1">
    <location>
        <begin position="96"/>
        <end position="130"/>
    </location>
</feature>
<feature type="signal peptide" evidence="2">
    <location>
        <begin position="1"/>
        <end position="31"/>
    </location>
</feature>